<evidence type="ECO:0000256" key="4">
    <source>
        <dbReference type="PROSITE-ProRule" id="PRU00433"/>
    </source>
</evidence>
<comment type="caution">
    <text evidence="7">The sequence shown here is derived from an EMBL/GenBank/DDBJ whole genome shotgun (WGS) entry which is preliminary data.</text>
</comment>
<dbReference type="PROSITE" id="PS51257">
    <property type="entry name" value="PROKAR_LIPOPROTEIN"/>
    <property type="match status" value="1"/>
</dbReference>
<evidence type="ECO:0000313" key="7">
    <source>
        <dbReference type="EMBL" id="RIJ42036.1"/>
    </source>
</evidence>
<organism evidence="7 8">
    <name type="scientific">Pontibacter oryzae</name>
    <dbReference type="NCBI Taxonomy" id="2304593"/>
    <lineage>
        <taxon>Bacteria</taxon>
        <taxon>Pseudomonadati</taxon>
        <taxon>Bacteroidota</taxon>
        <taxon>Cytophagia</taxon>
        <taxon>Cytophagales</taxon>
        <taxon>Hymenobacteraceae</taxon>
        <taxon>Pontibacter</taxon>
    </lineage>
</organism>
<evidence type="ECO:0000259" key="6">
    <source>
        <dbReference type="PROSITE" id="PS51007"/>
    </source>
</evidence>
<dbReference type="OrthoDB" id="1524066at2"/>
<dbReference type="GO" id="GO:0009055">
    <property type="term" value="F:electron transfer activity"/>
    <property type="evidence" value="ECO:0007669"/>
    <property type="project" value="InterPro"/>
</dbReference>
<feature type="domain" description="Cytochrome c" evidence="6">
    <location>
        <begin position="32"/>
        <end position="132"/>
    </location>
</feature>
<keyword evidence="5" id="KW-0732">Signal</keyword>
<evidence type="ECO:0000313" key="8">
    <source>
        <dbReference type="Proteomes" id="UP000266005"/>
    </source>
</evidence>
<proteinExistence type="predicted"/>
<keyword evidence="2 4" id="KW-0479">Metal-binding</keyword>
<evidence type="ECO:0000256" key="5">
    <source>
        <dbReference type="SAM" id="SignalP"/>
    </source>
</evidence>
<dbReference type="GO" id="GO:0046872">
    <property type="term" value="F:metal ion binding"/>
    <property type="evidence" value="ECO:0007669"/>
    <property type="project" value="UniProtKB-KW"/>
</dbReference>
<evidence type="ECO:0000256" key="2">
    <source>
        <dbReference type="ARBA" id="ARBA00022723"/>
    </source>
</evidence>
<keyword evidence="1 4" id="KW-0349">Heme</keyword>
<dbReference type="AlphaFoldDB" id="A0A399SD82"/>
<accession>A0A399SD82</accession>
<dbReference type="EMBL" id="QWGE01000002">
    <property type="protein sequence ID" value="RIJ42036.1"/>
    <property type="molecule type" value="Genomic_DNA"/>
</dbReference>
<dbReference type="InterPro" id="IPR009056">
    <property type="entry name" value="Cyt_c-like_dom"/>
</dbReference>
<reference evidence="8" key="1">
    <citation type="submission" date="2018-08" db="EMBL/GenBank/DDBJ databases">
        <title>Mucilaginibacter sp. MYSH2.</title>
        <authorList>
            <person name="Seo T."/>
        </authorList>
    </citation>
    <scope>NUCLEOTIDE SEQUENCE [LARGE SCALE GENOMIC DNA]</scope>
    <source>
        <strain evidence="8">KIRAN</strain>
    </source>
</reference>
<protein>
    <recommendedName>
        <fullName evidence="6">Cytochrome c domain-containing protein</fullName>
    </recommendedName>
</protein>
<dbReference type="PROSITE" id="PS51007">
    <property type="entry name" value="CYTC"/>
    <property type="match status" value="1"/>
</dbReference>
<dbReference type="RefSeq" id="WP_119431780.1">
    <property type="nucleotide sequence ID" value="NZ_QWGE01000002.1"/>
</dbReference>
<dbReference type="SUPFAM" id="SSF46626">
    <property type="entry name" value="Cytochrome c"/>
    <property type="match status" value="1"/>
</dbReference>
<dbReference type="GO" id="GO:0020037">
    <property type="term" value="F:heme binding"/>
    <property type="evidence" value="ECO:0007669"/>
    <property type="project" value="InterPro"/>
</dbReference>
<evidence type="ECO:0000256" key="3">
    <source>
        <dbReference type="ARBA" id="ARBA00023004"/>
    </source>
</evidence>
<keyword evidence="8" id="KW-1185">Reference proteome</keyword>
<dbReference type="Proteomes" id="UP000266005">
    <property type="component" value="Unassembled WGS sequence"/>
</dbReference>
<feature type="chain" id="PRO_5017315660" description="Cytochrome c domain-containing protein" evidence="5">
    <location>
        <begin position="32"/>
        <end position="135"/>
    </location>
</feature>
<evidence type="ECO:0000256" key="1">
    <source>
        <dbReference type="ARBA" id="ARBA00022617"/>
    </source>
</evidence>
<sequence>MVLYKQSFYSFGKVLSLILTLFAFGCTYDKAADVQPALQSVSYQTDIKPIMAANCYSCHTASSIDPDKPGYAFLDEYEELKRYALKPSTSNPSLTKLQARLRFIEFPGMPFKEAPLPESDIQKIEAWIKLGAPNN</sequence>
<keyword evidence="3 4" id="KW-0408">Iron</keyword>
<feature type="signal peptide" evidence="5">
    <location>
        <begin position="1"/>
        <end position="31"/>
    </location>
</feature>
<gene>
    <name evidence="7" type="ORF">D1627_08555</name>
</gene>
<name>A0A399SD82_9BACT</name>
<dbReference type="InterPro" id="IPR036909">
    <property type="entry name" value="Cyt_c-like_dom_sf"/>
</dbReference>